<dbReference type="Proteomes" id="UP000299102">
    <property type="component" value="Unassembled WGS sequence"/>
</dbReference>
<proteinExistence type="predicted"/>
<dbReference type="EMBL" id="BGZK01000577">
    <property type="protein sequence ID" value="GBP51200.1"/>
    <property type="molecule type" value="Genomic_DNA"/>
</dbReference>
<feature type="compositionally biased region" description="Basic and acidic residues" evidence="1">
    <location>
        <begin position="21"/>
        <end position="32"/>
    </location>
</feature>
<feature type="region of interest" description="Disordered" evidence="1">
    <location>
        <begin position="21"/>
        <end position="45"/>
    </location>
</feature>
<evidence type="ECO:0000256" key="1">
    <source>
        <dbReference type="SAM" id="MobiDB-lite"/>
    </source>
</evidence>
<reference evidence="2 3" key="1">
    <citation type="journal article" date="2019" name="Commun. Biol.">
        <title>The bagworm genome reveals a unique fibroin gene that provides high tensile strength.</title>
        <authorList>
            <person name="Kono N."/>
            <person name="Nakamura H."/>
            <person name="Ohtoshi R."/>
            <person name="Tomita M."/>
            <person name="Numata K."/>
            <person name="Arakawa K."/>
        </authorList>
    </citation>
    <scope>NUCLEOTIDE SEQUENCE [LARGE SCALE GENOMIC DNA]</scope>
</reference>
<dbReference type="AlphaFoldDB" id="A0A4C1WK26"/>
<organism evidence="2 3">
    <name type="scientific">Eumeta variegata</name>
    <name type="common">Bagworm moth</name>
    <name type="synonym">Eumeta japonica</name>
    <dbReference type="NCBI Taxonomy" id="151549"/>
    <lineage>
        <taxon>Eukaryota</taxon>
        <taxon>Metazoa</taxon>
        <taxon>Ecdysozoa</taxon>
        <taxon>Arthropoda</taxon>
        <taxon>Hexapoda</taxon>
        <taxon>Insecta</taxon>
        <taxon>Pterygota</taxon>
        <taxon>Neoptera</taxon>
        <taxon>Endopterygota</taxon>
        <taxon>Lepidoptera</taxon>
        <taxon>Glossata</taxon>
        <taxon>Ditrysia</taxon>
        <taxon>Tineoidea</taxon>
        <taxon>Psychidae</taxon>
        <taxon>Oiketicinae</taxon>
        <taxon>Eumeta</taxon>
    </lineage>
</organism>
<evidence type="ECO:0000313" key="3">
    <source>
        <dbReference type="Proteomes" id="UP000299102"/>
    </source>
</evidence>
<sequence length="151" mass="17081">MRLYQSSKEKQLYSVIAIPRERSARSTRDHGQQRKRKGMSPLFSDTRRYSKTSETLLPLYSIHGSNRKPSAATRRGPGPIKAVIAEAITTFWAEGLTYFQRSGIHYKISLLARSQKYVGGQFVRHLSRVAFIPERLSSPNSLAYVAPPIAE</sequence>
<evidence type="ECO:0000313" key="2">
    <source>
        <dbReference type="EMBL" id="GBP51200.1"/>
    </source>
</evidence>
<accession>A0A4C1WK26</accession>
<keyword evidence="3" id="KW-1185">Reference proteome</keyword>
<protein>
    <submittedName>
        <fullName evidence="2">Uncharacterized protein</fullName>
    </submittedName>
</protein>
<name>A0A4C1WK26_EUMVA</name>
<gene>
    <name evidence="2" type="ORF">EVAR_85411_1</name>
</gene>
<comment type="caution">
    <text evidence="2">The sequence shown here is derived from an EMBL/GenBank/DDBJ whole genome shotgun (WGS) entry which is preliminary data.</text>
</comment>